<organism evidence="2 3">
    <name type="scientific">Akkermansia muciniphila</name>
    <dbReference type="NCBI Taxonomy" id="239935"/>
    <lineage>
        <taxon>Bacteria</taxon>
        <taxon>Pseudomonadati</taxon>
        <taxon>Verrucomicrobiota</taxon>
        <taxon>Verrucomicrobiia</taxon>
        <taxon>Verrucomicrobiales</taxon>
        <taxon>Akkermansiaceae</taxon>
        <taxon>Akkermansia</taxon>
    </lineage>
</organism>
<protein>
    <submittedName>
        <fullName evidence="2">Uncharacterized protein</fullName>
    </submittedName>
</protein>
<evidence type="ECO:0000256" key="1">
    <source>
        <dbReference type="SAM" id="MobiDB-lite"/>
    </source>
</evidence>
<feature type="compositionally biased region" description="Low complexity" evidence="1">
    <location>
        <begin position="55"/>
        <end position="66"/>
    </location>
</feature>
<reference evidence="2 3" key="1">
    <citation type="journal article" date="2017" name="BMC Genomics">
        <title>Genome sequencing of 39 Akkermansia muciniphila isolates reveals its population structure, genomic and functional diverisity, and global distribution in mammalian gut microbiotas.</title>
        <authorList>
            <person name="Guo X."/>
            <person name="Li S."/>
            <person name="Zhang J."/>
            <person name="Wu F."/>
            <person name="Li X."/>
            <person name="Wu D."/>
            <person name="Zhang M."/>
            <person name="Ou Z."/>
            <person name="Jie Z."/>
            <person name="Yan Q."/>
            <person name="Li P."/>
            <person name="Yi J."/>
            <person name="Peng Y."/>
        </authorList>
    </citation>
    <scope>NUCLEOTIDE SEQUENCE [LARGE SCALE GENOMIC DNA]</scope>
    <source>
        <strain evidence="2 3">GP28</strain>
    </source>
</reference>
<feature type="compositionally biased region" description="Basic residues" evidence="1">
    <location>
        <begin position="40"/>
        <end position="53"/>
    </location>
</feature>
<gene>
    <name evidence="2" type="ORF">CXT95_08505</name>
</gene>
<dbReference type="AlphaFoldDB" id="A0AAX0WJQ5"/>
<dbReference type="EMBL" id="PJLB01000008">
    <property type="protein sequence ID" value="PND02680.1"/>
    <property type="molecule type" value="Genomic_DNA"/>
</dbReference>
<evidence type="ECO:0000313" key="3">
    <source>
        <dbReference type="Proteomes" id="UP000236075"/>
    </source>
</evidence>
<accession>A0AAX0WJQ5</accession>
<proteinExistence type="predicted"/>
<name>A0AAX0WJQ5_9BACT</name>
<feature type="region of interest" description="Disordered" evidence="1">
    <location>
        <begin position="78"/>
        <end position="129"/>
    </location>
</feature>
<comment type="caution">
    <text evidence="2">The sequence shown here is derived from an EMBL/GenBank/DDBJ whole genome shotgun (WGS) entry which is preliminary data.</text>
</comment>
<sequence>MTRNLRLPSPHAGKAARTDALAAFLLPIGSAGTALDGLNKRKSRKTAQRRNNHHSLSTSAPTGTPAAALFERSRSSIPFASGKRRFPPEHAAPASGPPLPALFKKPEKTLPPLPGNAPVREQIILPYPP</sequence>
<evidence type="ECO:0000313" key="2">
    <source>
        <dbReference type="EMBL" id="PND02680.1"/>
    </source>
</evidence>
<dbReference type="Proteomes" id="UP000236075">
    <property type="component" value="Unassembled WGS sequence"/>
</dbReference>
<feature type="region of interest" description="Disordered" evidence="1">
    <location>
        <begin position="32"/>
        <end position="66"/>
    </location>
</feature>